<dbReference type="PANTHER" id="PTHR43377:SF1">
    <property type="entry name" value="BILIVERDIN REDUCTASE A"/>
    <property type="match status" value="1"/>
</dbReference>
<evidence type="ECO:0000313" key="4">
    <source>
        <dbReference type="Proteomes" id="UP000198217"/>
    </source>
</evidence>
<name>A0A1C5HKU9_9ACTN</name>
<evidence type="ECO:0000259" key="2">
    <source>
        <dbReference type="Pfam" id="PF21390"/>
    </source>
</evidence>
<dbReference type="Gene3D" id="3.40.50.720">
    <property type="entry name" value="NAD(P)-binding Rossmann-like Domain"/>
    <property type="match status" value="1"/>
</dbReference>
<accession>A0A1C5HKU9</accession>
<protein>
    <submittedName>
        <fullName evidence="3">Thiazolinyl imide reductase</fullName>
    </submittedName>
</protein>
<dbReference type="PANTHER" id="PTHR43377">
    <property type="entry name" value="BILIVERDIN REDUCTASE A"/>
    <property type="match status" value="1"/>
</dbReference>
<dbReference type="InterPro" id="IPR000683">
    <property type="entry name" value="Gfo/Idh/MocA-like_OxRdtase_N"/>
</dbReference>
<dbReference type="Pfam" id="PF21390">
    <property type="entry name" value="Irp3-like_C"/>
    <property type="match status" value="1"/>
</dbReference>
<organism evidence="3 4">
    <name type="scientific">Micromonospora echinaurantiaca</name>
    <dbReference type="NCBI Taxonomy" id="47857"/>
    <lineage>
        <taxon>Bacteria</taxon>
        <taxon>Bacillati</taxon>
        <taxon>Actinomycetota</taxon>
        <taxon>Actinomycetes</taxon>
        <taxon>Micromonosporales</taxon>
        <taxon>Micromonosporaceae</taxon>
        <taxon>Micromonospora</taxon>
    </lineage>
</organism>
<dbReference type="InterPro" id="IPR051450">
    <property type="entry name" value="Gfo/Idh/MocA_Oxidoreductases"/>
</dbReference>
<reference evidence="3 4" key="1">
    <citation type="submission" date="2016-06" db="EMBL/GenBank/DDBJ databases">
        <authorList>
            <person name="Kjaerup R.B."/>
            <person name="Dalgaard T.S."/>
            <person name="Juul-Madsen H.R."/>
        </authorList>
    </citation>
    <scope>NUCLEOTIDE SEQUENCE [LARGE SCALE GENOMIC DNA]</scope>
    <source>
        <strain evidence="3 4">DSM 43904</strain>
    </source>
</reference>
<feature type="domain" description="Gfo/Idh/MocA-like oxidoreductase N-terminal" evidence="1">
    <location>
        <begin position="5"/>
        <end position="118"/>
    </location>
</feature>
<dbReference type="InterPro" id="IPR010091">
    <property type="entry name" value="Thiazolinyl_imide_reductase"/>
</dbReference>
<dbReference type="AlphaFoldDB" id="A0A1C5HKU9"/>
<evidence type="ECO:0000313" key="3">
    <source>
        <dbReference type="EMBL" id="SCG46615.1"/>
    </source>
</evidence>
<keyword evidence="4" id="KW-1185">Reference proteome</keyword>
<proteinExistence type="predicted"/>
<evidence type="ECO:0000259" key="1">
    <source>
        <dbReference type="Pfam" id="PF01408"/>
    </source>
</evidence>
<feature type="domain" description="Thiazolinyl imine reductase-like C-terminal" evidence="2">
    <location>
        <begin position="146"/>
        <end position="253"/>
    </location>
</feature>
<dbReference type="EMBL" id="LT607750">
    <property type="protein sequence ID" value="SCG46615.1"/>
    <property type="molecule type" value="Genomic_DNA"/>
</dbReference>
<dbReference type="Pfam" id="PF01408">
    <property type="entry name" value="GFO_IDH_MocA"/>
    <property type="match status" value="1"/>
</dbReference>
<dbReference type="GO" id="GO:0000166">
    <property type="term" value="F:nucleotide binding"/>
    <property type="evidence" value="ECO:0007669"/>
    <property type="project" value="InterPro"/>
</dbReference>
<dbReference type="InterPro" id="IPR036291">
    <property type="entry name" value="NAD(P)-bd_dom_sf"/>
</dbReference>
<dbReference type="Gene3D" id="3.30.360.10">
    <property type="entry name" value="Dihydrodipicolinate Reductase, domain 2"/>
    <property type="match status" value="1"/>
</dbReference>
<dbReference type="InterPro" id="IPR048655">
    <property type="entry name" value="Irp3-like_C"/>
</dbReference>
<dbReference type="RefSeq" id="WP_088993380.1">
    <property type="nucleotide sequence ID" value="NZ_LT607750.1"/>
</dbReference>
<dbReference type="NCBIfam" id="TIGR01761">
    <property type="entry name" value="thiaz-red"/>
    <property type="match status" value="1"/>
</dbReference>
<dbReference type="SUPFAM" id="SSF51735">
    <property type="entry name" value="NAD(P)-binding Rossmann-fold domains"/>
    <property type="match status" value="1"/>
</dbReference>
<dbReference type="Proteomes" id="UP000198217">
    <property type="component" value="Chromosome I"/>
</dbReference>
<gene>
    <name evidence="3" type="ORF">GA0070609_1806</name>
</gene>
<sequence length="370" mass="39596">MTRPRAVVCGTGFGRVYLAGLAAPESPVQLAGILARGSDRSSACARRWGVPLYRHPDELPGDVTVACVVVGSAITGGPGARLAQALMSRGIHVLQEHPLHADELAGCLRAARANRVAYRLNSHHVHVAPVRRFVAAARALLRRQPPLFVDAAGSVQVLYPLLDVLGAALGRLRPWGFAPPAPLPAAVRALTPLDVPFRSLDGVFAGVPTTLRVQHQMDPREPDNHAHLWHRITIGTEGGQLTLVSSTGPVLWTVRPHLPREAAGAAGFDRLGVDHLALAGTTPIGPPAAPSWAQTLDTLWPEAVRVAVRRLTDDVARGADPMTDGQYHLGLCQLTREITQLLGPVELVRRDEPRFLAAGDLIEGEHEVLT</sequence>